<dbReference type="InterPro" id="IPR000412">
    <property type="entry name" value="ABC_2_transport"/>
</dbReference>
<dbReference type="PROSITE" id="PS51012">
    <property type="entry name" value="ABC_TM2"/>
    <property type="match status" value="1"/>
</dbReference>
<comment type="caution">
    <text evidence="8">The sequence shown here is derived from an EMBL/GenBank/DDBJ whole genome shotgun (WGS) entry which is preliminary data.</text>
</comment>
<dbReference type="GO" id="GO:0046677">
    <property type="term" value="P:response to antibiotic"/>
    <property type="evidence" value="ECO:0007669"/>
    <property type="project" value="UniProtKB-KW"/>
</dbReference>
<keyword evidence="4 6" id="KW-0472">Membrane</keyword>
<evidence type="ECO:0000256" key="1">
    <source>
        <dbReference type="ARBA" id="ARBA00004141"/>
    </source>
</evidence>
<comment type="similarity">
    <text evidence="6">Belongs to the ABC-2 integral membrane protein family.</text>
</comment>
<dbReference type="GO" id="GO:0043190">
    <property type="term" value="C:ATP-binding cassette (ABC) transporter complex"/>
    <property type="evidence" value="ECO:0007669"/>
    <property type="project" value="InterPro"/>
</dbReference>
<dbReference type="Pfam" id="PF01061">
    <property type="entry name" value="ABC2_membrane"/>
    <property type="match status" value="1"/>
</dbReference>
<dbReference type="RefSeq" id="WP_110343085.1">
    <property type="nucleotide sequence ID" value="NZ_MASU01000016.1"/>
</dbReference>
<keyword evidence="6" id="KW-1003">Cell membrane</keyword>
<dbReference type="PANTHER" id="PTHR43229">
    <property type="entry name" value="NODULATION PROTEIN J"/>
    <property type="match status" value="1"/>
</dbReference>
<organism evidence="8 9">
    <name type="scientific">Prauserella flavalba</name>
    <dbReference type="NCBI Taxonomy" id="1477506"/>
    <lineage>
        <taxon>Bacteria</taxon>
        <taxon>Bacillati</taxon>
        <taxon>Actinomycetota</taxon>
        <taxon>Actinomycetes</taxon>
        <taxon>Pseudonocardiales</taxon>
        <taxon>Pseudonocardiaceae</taxon>
        <taxon>Prauserella</taxon>
    </lineage>
</organism>
<keyword evidence="9" id="KW-1185">Reference proteome</keyword>
<protein>
    <recommendedName>
        <fullName evidence="6">Transport permease protein</fullName>
    </recommendedName>
</protein>
<dbReference type="EMBL" id="MASU01000016">
    <property type="protein sequence ID" value="PXY20572.1"/>
    <property type="molecule type" value="Genomic_DNA"/>
</dbReference>
<dbReference type="AlphaFoldDB" id="A0A318LBU1"/>
<feature type="transmembrane region" description="Helical" evidence="6">
    <location>
        <begin position="21"/>
        <end position="39"/>
    </location>
</feature>
<dbReference type="OrthoDB" id="9255971at2"/>
<evidence type="ECO:0000259" key="7">
    <source>
        <dbReference type="PROSITE" id="PS51012"/>
    </source>
</evidence>
<keyword evidence="2 6" id="KW-0812">Transmembrane</keyword>
<evidence type="ECO:0000256" key="3">
    <source>
        <dbReference type="ARBA" id="ARBA00022989"/>
    </source>
</evidence>
<evidence type="ECO:0000256" key="2">
    <source>
        <dbReference type="ARBA" id="ARBA00022692"/>
    </source>
</evidence>
<keyword evidence="5" id="KW-0046">Antibiotic resistance</keyword>
<reference evidence="8 9" key="1">
    <citation type="submission" date="2016-07" db="EMBL/GenBank/DDBJ databases">
        <title>Draft genome sequence of Prauserella sp. YIM 121212, isolated from alkaline soil.</title>
        <authorList>
            <person name="Ruckert C."/>
            <person name="Albersmeier A."/>
            <person name="Jiang C.-L."/>
            <person name="Jiang Y."/>
            <person name="Kalinowski J."/>
            <person name="Schneider O."/>
            <person name="Winkler A."/>
            <person name="Zotchev S.B."/>
        </authorList>
    </citation>
    <scope>NUCLEOTIDE SEQUENCE [LARGE SCALE GENOMIC DNA]</scope>
    <source>
        <strain evidence="8 9">YIM 121212</strain>
    </source>
</reference>
<evidence type="ECO:0000313" key="8">
    <source>
        <dbReference type="EMBL" id="PXY20572.1"/>
    </source>
</evidence>
<feature type="transmembrane region" description="Helical" evidence="6">
    <location>
        <begin position="227"/>
        <end position="247"/>
    </location>
</feature>
<feature type="domain" description="ABC transmembrane type-2" evidence="7">
    <location>
        <begin position="21"/>
        <end position="253"/>
    </location>
</feature>
<dbReference type="InterPro" id="IPR047817">
    <property type="entry name" value="ABC2_TM_bact-type"/>
</dbReference>
<keyword evidence="3 6" id="KW-1133">Transmembrane helix</keyword>
<evidence type="ECO:0000256" key="6">
    <source>
        <dbReference type="RuleBase" id="RU361157"/>
    </source>
</evidence>
<feature type="transmembrane region" description="Helical" evidence="6">
    <location>
        <begin position="171"/>
        <end position="190"/>
    </location>
</feature>
<dbReference type="GO" id="GO:0140359">
    <property type="term" value="F:ABC-type transporter activity"/>
    <property type="evidence" value="ECO:0007669"/>
    <property type="project" value="InterPro"/>
</dbReference>
<dbReference type="InterPro" id="IPR051784">
    <property type="entry name" value="Nod_factor_ABC_transporter"/>
</dbReference>
<keyword evidence="6" id="KW-0813">Transport</keyword>
<evidence type="ECO:0000313" key="9">
    <source>
        <dbReference type="Proteomes" id="UP000247892"/>
    </source>
</evidence>
<sequence>MLRDSWLIFRRDFSLSMRNPAWIMIGIMQPVLYLVLFGPLMERVVANTPGFPPGSSWAILTPALVIQLALFGSSFAGFGLLAEFRSGVVERLRVTPASRVALLLGKVLNNALQTMMQAILIIVLAFLVFDLDAPFGGILLSLLIVGLTSVALASASYALALTIKNEQAFPALLNAVLLPLLLLSGILLPITTGLAPDWLYTISRINPFTHIVDAERASFRGDVTMDALFTGCVVLLVLTVLTVFWGARTFRKENA</sequence>
<proteinExistence type="inferred from homology"/>
<feature type="transmembrane region" description="Helical" evidence="6">
    <location>
        <begin position="135"/>
        <end position="159"/>
    </location>
</feature>
<feature type="transmembrane region" description="Helical" evidence="6">
    <location>
        <begin position="59"/>
        <end position="82"/>
    </location>
</feature>
<feature type="transmembrane region" description="Helical" evidence="6">
    <location>
        <begin position="103"/>
        <end position="129"/>
    </location>
</feature>
<dbReference type="PIRSF" id="PIRSF006648">
    <property type="entry name" value="DrrB"/>
    <property type="match status" value="1"/>
</dbReference>
<accession>A0A318LBU1</accession>
<dbReference type="PANTHER" id="PTHR43229:SF2">
    <property type="entry name" value="NODULATION PROTEIN J"/>
    <property type="match status" value="1"/>
</dbReference>
<dbReference type="InterPro" id="IPR013525">
    <property type="entry name" value="ABC2_TM"/>
</dbReference>
<comment type="subcellular location">
    <subcellularLocation>
        <location evidence="6">Cell membrane</location>
        <topology evidence="6">Multi-pass membrane protein</topology>
    </subcellularLocation>
    <subcellularLocation>
        <location evidence="1">Membrane</location>
        <topology evidence="1">Multi-pass membrane protein</topology>
    </subcellularLocation>
</comment>
<dbReference type="Proteomes" id="UP000247892">
    <property type="component" value="Unassembled WGS sequence"/>
</dbReference>
<gene>
    <name evidence="8" type="ORF">BA062_32645</name>
</gene>
<evidence type="ECO:0000256" key="5">
    <source>
        <dbReference type="ARBA" id="ARBA00023251"/>
    </source>
</evidence>
<evidence type="ECO:0000256" key="4">
    <source>
        <dbReference type="ARBA" id="ARBA00023136"/>
    </source>
</evidence>
<name>A0A318LBU1_9PSEU</name>